<gene>
    <name evidence="1" type="ORF">G3572_19120</name>
</gene>
<accession>A0A6B3RSI8</accession>
<keyword evidence="2" id="KW-1185">Reference proteome</keyword>
<name>A0A6B3RSI8_9RHOB</name>
<reference evidence="1 2" key="1">
    <citation type="submission" date="2020-02" db="EMBL/GenBank/DDBJ databases">
        <title>Rhodobacter algicola sp. nov., isolated from microalga culture.</title>
        <authorList>
            <person name="Park C.-Y."/>
        </authorList>
    </citation>
    <scope>NUCLEOTIDE SEQUENCE [LARGE SCALE GENOMIC DNA]</scope>
    <source>
        <strain evidence="1 2">ETT8</strain>
    </source>
</reference>
<dbReference type="RefSeq" id="WP_164614903.1">
    <property type="nucleotide sequence ID" value="NZ_JAAIKE010000010.1"/>
</dbReference>
<proteinExistence type="predicted"/>
<sequence length="157" mass="16644">MAGTDFGKWQKEKAVQALVDEAQAVADRLAGGKPHAVEQHAAAAQFWAQVHLAEGVDLTSLASWKAAEVTRFVRGAQTRIAALRKARDYVSSDGLAVWLHTARAVAEPRIAPPVREIWAHLSAAGQNVEAMLADLLEDAGMAAAAGRLVPEGFGEPS</sequence>
<dbReference type="EMBL" id="JAAIKE010000010">
    <property type="protein sequence ID" value="NEX48323.1"/>
    <property type="molecule type" value="Genomic_DNA"/>
</dbReference>
<evidence type="ECO:0000313" key="2">
    <source>
        <dbReference type="Proteomes" id="UP000481421"/>
    </source>
</evidence>
<evidence type="ECO:0000313" key="1">
    <source>
        <dbReference type="EMBL" id="NEX48323.1"/>
    </source>
</evidence>
<dbReference type="AlphaFoldDB" id="A0A6B3RSI8"/>
<dbReference type="Proteomes" id="UP000481421">
    <property type="component" value="Unassembled WGS sequence"/>
</dbReference>
<organism evidence="1 2">
    <name type="scientific">Pseudotabrizicola algicola</name>
    <dbReference type="NCBI Taxonomy" id="2709381"/>
    <lineage>
        <taxon>Bacteria</taxon>
        <taxon>Pseudomonadati</taxon>
        <taxon>Pseudomonadota</taxon>
        <taxon>Alphaproteobacteria</taxon>
        <taxon>Rhodobacterales</taxon>
        <taxon>Paracoccaceae</taxon>
        <taxon>Pseudotabrizicola</taxon>
    </lineage>
</organism>
<comment type="caution">
    <text evidence="1">The sequence shown here is derived from an EMBL/GenBank/DDBJ whole genome shotgun (WGS) entry which is preliminary data.</text>
</comment>
<protein>
    <submittedName>
        <fullName evidence="1">Uncharacterized protein</fullName>
    </submittedName>
</protein>